<dbReference type="Pfam" id="PF00043">
    <property type="entry name" value="GST_C"/>
    <property type="match status" value="1"/>
</dbReference>
<sequence>MTFATVYIKPHTPRGDWLASLGQYVGLEIKTVDYKSAEASKFEELFPLKRVPALVTPNGFQLTELIAIVEYIVAKGSKPELSGKTTEERATNTRWLSFFNSDFVQAAGGYFMGPNDEIKQQSLQTMLSLLEYIDKHLSQSKYFTNNTILTADIFAFQIFAMAKQFGVDFTHYPNVERFTGEVSQHPIIKTM</sequence>
<feature type="domain" description="GST C-terminal" evidence="3">
    <location>
        <begin position="85"/>
        <end position="191"/>
    </location>
</feature>
<evidence type="ECO:0008006" key="6">
    <source>
        <dbReference type="Google" id="ProtNLM"/>
    </source>
</evidence>
<dbReference type="SFLD" id="SFLDS00019">
    <property type="entry name" value="Glutathione_Transferase_(cytos"/>
    <property type="match status" value="1"/>
</dbReference>
<evidence type="ECO:0000259" key="3">
    <source>
        <dbReference type="PROSITE" id="PS50405"/>
    </source>
</evidence>
<dbReference type="PROSITE" id="PS50405">
    <property type="entry name" value="GST_CTER"/>
    <property type="match status" value="1"/>
</dbReference>
<dbReference type="EMBL" id="JQFK01000028">
    <property type="protein sequence ID" value="KGK37847.1"/>
    <property type="molecule type" value="Genomic_DNA"/>
</dbReference>
<dbReference type="GO" id="GO:0005737">
    <property type="term" value="C:cytoplasm"/>
    <property type="evidence" value="ECO:0007669"/>
    <property type="project" value="TreeGrafter"/>
</dbReference>
<reference evidence="5" key="1">
    <citation type="journal article" date="2014" name="Microb. Cell Fact.">
        <title>Exploiting Issatchenkia orientalis SD108 for succinic acid production.</title>
        <authorList>
            <person name="Xiao H."/>
            <person name="Shao Z."/>
            <person name="Jiang Y."/>
            <person name="Dole S."/>
            <person name="Zhao H."/>
        </authorList>
    </citation>
    <scope>NUCLEOTIDE SEQUENCE [LARGE SCALE GENOMIC DNA]</scope>
    <source>
        <strain evidence="5">SD108</strain>
    </source>
</reference>
<dbReference type="InterPro" id="IPR010987">
    <property type="entry name" value="Glutathione-S-Trfase_C-like"/>
</dbReference>
<dbReference type="InterPro" id="IPR004046">
    <property type="entry name" value="GST_C"/>
</dbReference>
<organism evidence="4 5">
    <name type="scientific">Pichia kudriavzevii</name>
    <name type="common">Yeast</name>
    <name type="synonym">Issatchenkia orientalis</name>
    <dbReference type="NCBI Taxonomy" id="4909"/>
    <lineage>
        <taxon>Eukaryota</taxon>
        <taxon>Fungi</taxon>
        <taxon>Dikarya</taxon>
        <taxon>Ascomycota</taxon>
        <taxon>Saccharomycotina</taxon>
        <taxon>Pichiomycetes</taxon>
        <taxon>Pichiales</taxon>
        <taxon>Pichiaceae</taxon>
        <taxon>Pichia</taxon>
    </lineage>
</organism>
<evidence type="ECO:0000259" key="2">
    <source>
        <dbReference type="PROSITE" id="PS50404"/>
    </source>
</evidence>
<feature type="domain" description="GST N-terminal" evidence="2">
    <location>
        <begin position="1"/>
        <end position="80"/>
    </location>
</feature>
<dbReference type="SUPFAM" id="SSF52833">
    <property type="entry name" value="Thioredoxin-like"/>
    <property type="match status" value="1"/>
</dbReference>
<evidence type="ECO:0000256" key="1">
    <source>
        <dbReference type="RuleBase" id="RU003494"/>
    </source>
</evidence>
<dbReference type="InterPro" id="IPR004045">
    <property type="entry name" value="Glutathione_S-Trfase_N"/>
</dbReference>
<dbReference type="GO" id="GO:0006414">
    <property type="term" value="P:translational elongation"/>
    <property type="evidence" value="ECO:0007669"/>
    <property type="project" value="TreeGrafter"/>
</dbReference>
<dbReference type="InterPro" id="IPR036249">
    <property type="entry name" value="Thioredoxin-like_sf"/>
</dbReference>
<evidence type="ECO:0000313" key="5">
    <source>
        <dbReference type="Proteomes" id="UP000029867"/>
    </source>
</evidence>
<dbReference type="InterPro" id="IPR050802">
    <property type="entry name" value="EF-GSTs"/>
</dbReference>
<comment type="caution">
    <text evidence="4">The sequence shown here is derived from an EMBL/GenBank/DDBJ whole genome shotgun (WGS) entry which is preliminary data.</text>
</comment>
<dbReference type="PANTHER" id="PTHR43986">
    <property type="entry name" value="ELONGATION FACTOR 1-GAMMA"/>
    <property type="match status" value="1"/>
</dbReference>
<dbReference type="Pfam" id="PF02798">
    <property type="entry name" value="GST_N"/>
    <property type="match status" value="1"/>
</dbReference>
<dbReference type="SUPFAM" id="SSF47616">
    <property type="entry name" value="GST C-terminal domain-like"/>
    <property type="match status" value="1"/>
</dbReference>
<dbReference type="FunFam" id="3.40.30.10:FF:000142">
    <property type="entry name" value="Elongation factor 1 gamma"/>
    <property type="match status" value="1"/>
</dbReference>
<dbReference type="InterPro" id="IPR036282">
    <property type="entry name" value="Glutathione-S-Trfase_C_sf"/>
</dbReference>
<dbReference type="AlphaFoldDB" id="A0A099P104"/>
<protein>
    <recommendedName>
        <fullName evidence="6">Glutathione S-transferase Y-2</fullName>
    </recommendedName>
</protein>
<name>A0A099P104_PICKU</name>
<accession>A0A099P104</accession>
<dbReference type="VEuPathDB" id="FungiDB:C5L36_0D05800"/>
<dbReference type="CDD" id="cd03044">
    <property type="entry name" value="GST_N_EF1Bgamma"/>
    <property type="match status" value="1"/>
</dbReference>
<proteinExistence type="inferred from homology"/>
<dbReference type="Gene3D" id="1.20.1050.10">
    <property type="match status" value="1"/>
</dbReference>
<dbReference type="InterPro" id="IPR040079">
    <property type="entry name" value="Glutathione_S-Trfase"/>
</dbReference>
<dbReference type="PROSITE" id="PS50404">
    <property type="entry name" value="GST_NTER"/>
    <property type="match status" value="1"/>
</dbReference>
<gene>
    <name evidence="4" type="ORF">JL09_g2969</name>
</gene>
<dbReference type="GO" id="GO:0005634">
    <property type="term" value="C:nucleus"/>
    <property type="evidence" value="ECO:0007669"/>
    <property type="project" value="TreeGrafter"/>
</dbReference>
<dbReference type="Proteomes" id="UP000029867">
    <property type="component" value="Unassembled WGS sequence"/>
</dbReference>
<evidence type="ECO:0000313" key="4">
    <source>
        <dbReference type="EMBL" id="KGK37847.1"/>
    </source>
</evidence>
<dbReference type="HOGENOM" id="CLU_011226_3_3_1"/>
<dbReference type="Gene3D" id="3.40.30.10">
    <property type="entry name" value="Glutaredoxin"/>
    <property type="match status" value="1"/>
</dbReference>
<dbReference type="PANTHER" id="PTHR43986:SF1">
    <property type="entry name" value="ELONGATION FACTOR 1-GAMMA"/>
    <property type="match status" value="1"/>
</dbReference>
<comment type="similarity">
    <text evidence="1">Belongs to the GST superfamily.</text>
</comment>